<reference evidence="1 2" key="1">
    <citation type="submission" date="2016-07" db="EMBL/GenBank/DDBJ databases">
        <title>Pervasive Adenine N6-methylation of Active Genes in Fungi.</title>
        <authorList>
            <consortium name="DOE Joint Genome Institute"/>
            <person name="Mondo S.J."/>
            <person name="Dannebaum R.O."/>
            <person name="Kuo R.C."/>
            <person name="Labutti K."/>
            <person name="Haridas S."/>
            <person name="Kuo A."/>
            <person name="Salamov A."/>
            <person name="Ahrendt S.R."/>
            <person name="Lipzen A."/>
            <person name="Sullivan W."/>
            <person name="Andreopoulos W.B."/>
            <person name="Clum A."/>
            <person name="Lindquist E."/>
            <person name="Daum C."/>
            <person name="Ramamoorthy G.K."/>
            <person name="Gryganskyi A."/>
            <person name="Culley D."/>
            <person name="Magnuson J.K."/>
            <person name="James T.Y."/>
            <person name="O'Malley M.A."/>
            <person name="Stajich J.E."/>
            <person name="Spatafora J.W."/>
            <person name="Visel A."/>
            <person name="Grigoriev I.V."/>
        </authorList>
    </citation>
    <scope>NUCLEOTIDE SEQUENCE [LARGE SCALE GENOMIC DNA]</scope>
    <source>
        <strain evidence="1 2">12-1054</strain>
    </source>
</reference>
<accession>A0A1Y2EZM3</accession>
<protein>
    <submittedName>
        <fullName evidence="1">Uncharacterized protein</fullName>
    </submittedName>
</protein>
<dbReference type="AlphaFoldDB" id="A0A1Y2EZM3"/>
<feature type="non-terminal residue" evidence="1">
    <location>
        <position position="1"/>
    </location>
</feature>
<proteinExistence type="predicted"/>
<evidence type="ECO:0000313" key="2">
    <source>
        <dbReference type="Proteomes" id="UP000193685"/>
    </source>
</evidence>
<organism evidence="1 2">
    <name type="scientific">Protomyces lactucae-debilis</name>
    <dbReference type="NCBI Taxonomy" id="2754530"/>
    <lineage>
        <taxon>Eukaryota</taxon>
        <taxon>Fungi</taxon>
        <taxon>Dikarya</taxon>
        <taxon>Ascomycota</taxon>
        <taxon>Taphrinomycotina</taxon>
        <taxon>Taphrinomycetes</taxon>
        <taxon>Taphrinales</taxon>
        <taxon>Protomycetaceae</taxon>
        <taxon>Protomyces</taxon>
    </lineage>
</organism>
<sequence>SYGKFSICLNTIAGIKVLKTKLSCGARSLSKQGHILQAIVLVCRLLESTGQYERKGLDKKRAAGKLLKRKWRLRGQKHSLWVAEGYQIQYK</sequence>
<keyword evidence="2" id="KW-1185">Reference proteome</keyword>
<evidence type="ECO:0000313" key="1">
    <source>
        <dbReference type="EMBL" id="ORY77058.1"/>
    </source>
</evidence>
<comment type="caution">
    <text evidence="1">The sequence shown here is derived from an EMBL/GenBank/DDBJ whole genome shotgun (WGS) entry which is preliminary data.</text>
</comment>
<dbReference type="RefSeq" id="XP_040722898.1">
    <property type="nucleotide sequence ID" value="XM_040870008.1"/>
</dbReference>
<gene>
    <name evidence="1" type="ORF">BCR37DRAFT_383092</name>
</gene>
<dbReference type="GeneID" id="63786607"/>
<dbReference type="Proteomes" id="UP000193685">
    <property type="component" value="Unassembled WGS sequence"/>
</dbReference>
<dbReference type="EMBL" id="MCFI01000021">
    <property type="protein sequence ID" value="ORY77058.1"/>
    <property type="molecule type" value="Genomic_DNA"/>
</dbReference>
<name>A0A1Y2EZM3_PROLT</name>